<protein>
    <submittedName>
        <fullName evidence="2">Unnamed protein product</fullName>
    </submittedName>
</protein>
<evidence type="ECO:0000313" key="3">
    <source>
        <dbReference type="Proteomes" id="UP001165063"/>
    </source>
</evidence>
<sequence>MGDKLDEEVKMRIFGSQLRHPALNWYHTNIQSISSWAELIALFGKRYYPDSYDHVLYHDLMNFKQNQMPMEEYAEQFARMVESSGDPKAVLEMAAVIFYQNINGTIRMWMDTKSSDINKKSFYEVMALARMTTPWFISPL</sequence>
<comment type="caution">
    <text evidence="2">The sequence shown here is derived from an EMBL/GenBank/DDBJ whole genome shotgun (WGS) entry which is preliminary data.</text>
</comment>
<accession>A0A9W7DL07</accession>
<feature type="domain" description="Retrotransposon gag" evidence="1">
    <location>
        <begin position="13"/>
        <end position="86"/>
    </location>
</feature>
<reference evidence="2" key="1">
    <citation type="submission" date="2023-04" db="EMBL/GenBank/DDBJ databases">
        <title>Ambrosiozyma monospora NBRC 1965.</title>
        <authorList>
            <person name="Ichikawa N."/>
            <person name="Sato H."/>
            <person name="Tonouchi N."/>
        </authorList>
    </citation>
    <scope>NUCLEOTIDE SEQUENCE</scope>
    <source>
        <strain evidence="2">NBRC 1965</strain>
    </source>
</reference>
<proteinExistence type="predicted"/>
<name>A0A9W7DL07_AMBMO</name>
<dbReference type="Pfam" id="PF03732">
    <property type="entry name" value="Retrotrans_gag"/>
    <property type="match status" value="1"/>
</dbReference>
<evidence type="ECO:0000259" key="1">
    <source>
        <dbReference type="Pfam" id="PF03732"/>
    </source>
</evidence>
<evidence type="ECO:0000313" key="2">
    <source>
        <dbReference type="EMBL" id="GMG38997.1"/>
    </source>
</evidence>
<dbReference type="Proteomes" id="UP001165063">
    <property type="component" value="Unassembled WGS sequence"/>
</dbReference>
<organism evidence="2 3">
    <name type="scientific">Ambrosiozyma monospora</name>
    <name type="common">Yeast</name>
    <name type="synonym">Endomycopsis monosporus</name>
    <dbReference type="NCBI Taxonomy" id="43982"/>
    <lineage>
        <taxon>Eukaryota</taxon>
        <taxon>Fungi</taxon>
        <taxon>Dikarya</taxon>
        <taxon>Ascomycota</taxon>
        <taxon>Saccharomycotina</taxon>
        <taxon>Pichiomycetes</taxon>
        <taxon>Pichiales</taxon>
        <taxon>Pichiaceae</taxon>
        <taxon>Ambrosiozyma</taxon>
    </lineage>
</organism>
<dbReference type="EMBL" id="BSXU01002654">
    <property type="protein sequence ID" value="GMG38997.1"/>
    <property type="molecule type" value="Genomic_DNA"/>
</dbReference>
<gene>
    <name evidence="2" type="ORF">Amon01_000505700</name>
</gene>
<dbReference type="PANTHER" id="PTHR33223:SF6">
    <property type="entry name" value="CCHC-TYPE DOMAIN-CONTAINING PROTEIN"/>
    <property type="match status" value="1"/>
</dbReference>
<dbReference type="InterPro" id="IPR005162">
    <property type="entry name" value="Retrotrans_gag_dom"/>
</dbReference>
<dbReference type="AlphaFoldDB" id="A0A9W7DL07"/>
<keyword evidence="3" id="KW-1185">Reference proteome</keyword>
<dbReference type="PANTHER" id="PTHR33223">
    <property type="entry name" value="CCHC-TYPE DOMAIN-CONTAINING PROTEIN"/>
    <property type="match status" value="1"/>
</dbReference>